<organism evidence="3 4">
    <name type="scientific">Agrocybe chaxingu</name>
    <dbReference type="NCBI Taxonomy" id="84603"/>
    <lineage>
        <taxon>Eukaryota</taxon>
        <taxon>Fungi</taxon>
        <taxon>Dikarya</taxon>
        <taxon>Basidiomycota</taxon>
        <taxon>Agaricomycotina</taxon>
        <taxon>Agaricomycetes</taxon>
        <taxon>Agaricomycetidae</taxon>
        <taxon>Agaricales</taxon>
        <taxon>Agaricineae</taxon>
        <taxon>Strophariaceae</taxon>
        <taxon>Agrocybe</taxon>
    </lineage>
</organism>
<dbReference type="AlphaFoldDB" id="A0A9W8MRX3"/>
<sequence>MNSLDYNKVYAPMVGSCAFDPNGCPVTWTDFVNYFYNTIQATLAMDWPTSGDAVLAWWAEIANWTGFCSGTNCVNGRIPYTNLNDWLRFSSEVLVTTPGSPPIRDPLSPVRDENEDAWDPVPNGPCPYADSSLCGYDDGPQEPPEADSASFAVSSTSAGPKPNFATLSLTHGDRSALVQSSSIADDLLPRNVPPPVYITNGTDRVAVDLNLDGGSPPTRRSLSIVKRSVNSTLLQHRAPPAPSKDDCKGDTDIPSPLPILTYYCDYLPDICANIRSSGLLANDEMILTYDSFGTGKRRNGICDAPRRAALRSGGCDRTQHDPAYWKVSCDEFPFNQALEGGRANGAVTAGVPTQEQNYQSGLQSAVAALYRVKGDNRSIWSRPRNVKRPYPGMCHQYIIKLVNTRPGIPSRLRTAGRGPHLPRVHRTTIPTTP</sequence>
<keyword evidence="4" id="KW-1185">Reference proteome</keyword>
<name>A0A9W8MRX3_9AGAR</name>
<dbReference type="OrthoDB" id="2734890at2759"/>
<reference evidence="3" key="1">
    <citation type="submission" date="2022-07" db="EMBL/GenBank/DDBJ databases">
        <title>Genome Sequence of Agrocybe chaxingu.</title>
        <authorList>
            <person name="Buettner E."/>
        </authorList>
    </citation>
    <scope>NUCLEOTIDE SEQUENCE</scope>
    <source>
        <strain evidence="3">MP-N11</strain>
    </source>
</reference>
<feature type="region of interest" description="Disordered" evidence="1">
    <location>
        <begin position="409"/>
        <end position="433"/>
    </location>
</feature>
<dbReference type="InterPro" id="IPR029476">
    <property type="entry name" value="DNase_NucA_NucB"/>
</dbReference>
<dbReference type="Proteomes" id="UP001148786">
    <property type="component" value="Unassembled WGS sequence"/>
</dbReference>
<comment type="caution">
    <text evidence="3">The sequence shown here is derived from an EMBL/GenBank/DDBJ whole genome shotgun (WGS) entry which is preliminary data.</text>
</comment>
<feature type="region of interest" description="Disordered" evidence="1">
    <location>
        <begin position="100"/>
        <end position="157"/>
    </location>
</feature>
<feature type="domain" description="Deoxyribonuclease NucA/NucB" evidence="2">
    <location>
        <begin position="303"/>
        <end position="364"/>
    </location>
</feature>
<evidence type="ECO:0000259" key="2">
    <source>
        <dbReference type="Pfam" id="PF14040"/>
    </source>
</evidence>
<protein>
    <recommendedName>
        <fullName evidence="2">Deoxyribonuclease NucA/NucB domain-containing protein</fullName>
    </recommendedName>
</protein>
<evidence type="ECO:0000313" key="4">
    <source>
        <dbReference type="Proteomes" id="UP001148786"/>
    </source>
</evidence>
<proteinExistence type="predicted"/>
<dbReference type="EMBL" id="JANKHO010000851">
    <property type="protein sequence ID" value="KAJ3505721.1"/>
    <property type="molecule type" value="Genomic_DNA"/>
</dbReference>
<gene>
    <name evidence="3" type="ORF">NLJ89_g7272</name>
</gene>
<dbReference type="Pfam" id="PF14040">
    <property type="entry name" value="DNase_NucA_NucB"/>
    <property type="match status" value="1"/>
</dbReference>
<accession>A0A9W8MRX3</accession>
<evidence type="ECO:0000313" key="3">
    <source>
        <dbReference type="EMBL" id="KAJ3505721.1"/>
    </source>
</evidence>
<evidence type="ECO:0000256" key="1">
    <source>
        <dbReference type="SAM" id="MobiDB-lite"/>
    </source>
</evidence>